<accession>A0A7T0PXF9</accession>
<feature type="signal peptide" evidence="1">
    <location>
        <begin position="1"/>
        <end position="23"/>
    </location>
</feature>
<protein>
    <recommendedName>
        <fullName evidence="4">Lipoprotein</fullName>
    </recommendedName>
</protein>
<feature type="chain" id="PRO_5032467715" description="Lipoprotein" evidence="1">
    <location>
        <begin position="24"/>
        <end position="156"/>
    </location>
</feature>
<dbReference type="PROSITE" id="PS51257">
    <property type="entry name" value="PROKAR_LIPOPROTEIN"/>
    <property type="match status" value="1"/>
</dbReference>
<dbReference type="Proteomes" id="UP000594637">
    <property type="component" value="Chromosome"/>
</dbReference>
<name>A0A7T0PXF9_9ACTO</name>
<evidence type="ECO:0008006" key="4">
    <source>
        <dbReference type="Google" id="ProtNLM"/>
    </source>
</evidence>
<organism evidence="2 3">
    <name type="scientific">Actinomyces respiraculi</name>
    <dbReference type="NCBI Taxonomy" id="2744574"/>
    <lineage>
        <taxon>Bacteria</taxon>
        <taxon>Bacillati</taxon>
        <taxon>Actinomycetota</taxon>
        <taxon>Actinomycetes</taxon>
        <taxon>Actinomycetales</taxon>
        <taxon>Actinomycetaceae</taxon>
        <taxon>Actinomyces</taxon>
    </lineage>
</organism>
<evidence type="ECO:0000313" key="3">
    <source>
        <dbReference type="Proteomes" id="UP000594637"/>
    </source>
</evidence>
<dbReference type="KEGG" id="arep:ID810_00915"/>
<dbReference type="AlphaFoldDB" id="A0A7T0PXF9"/>
<proteinExistence type="predicted"/>
<evidence type="ECO:0000256" key="1">
    <source>
        <dbReference type="SAM" id="SignalP"/>
    </source>
</evidence>
<keyword evidence="1" id="KW-0732">Signal</keyword>
<dbReference type="RefSeq" id="WP_166857050.1">
    <property type="nucleotide sequence ID" value="NZ_CP063989.1"/>
</dbReference>
<dbReference type="EMBL" id="CP063989">
    <property type="protein sequence ID" value="QPL05590.1"/>
    <property type="molecule type" value="Genomic_DNA"/>
</dbReference>
<reference evidence="2 3" key="1">
    <citation type="submission" date="2020-11" db="EMBL/GenBank/DDBJ databases">
        <title>Actinomyces sp. ZJ750.</title>
        <authorList>
            <person name="Zhou J."/>
        </authorList>
    </citation>
    <scope>NUCLEOTIDE SEQUENCE [LARGE SCALE GENOMIC DNA]</scope>
    <source>
        <strain evidence="2 3">ZJ750</strain>
    </source>
</reference>
<sequence length="156" mass="16426">MKTSLNTRIITRAAALLTCTACAVGLMTGCSGSKTEETAQASASAASADDYLLRMAQCLRDKGIDVSDPDADGNMKFPENDAAYAAVKECEDVVGPAPGAEDLSDPSTQQDMVKAAQCLRDAGYDVPDPEVGKGLQLNEEIPQDVMNRCFSDLGDK</sequence>
<gene>
    <name evidence="2" type="ORF">ID810_00915</name>
</gene>
<keyword evidence="3" id="KW-1185">Reference proteome</keyword>
<evidence type="ECO:0000313" key="2">
    <source>
        <dbReference type="EMBL" id="QPL05590.1"/>
    </source>
</evidence>